<dbReference type="Proteomes" id="UP000321258">
    <property type="component" value="Unassembled WGS sequence"/>
</dbReference>
<evidence type="ECO:0000313" key="13">
    <source>
        <dbReference type="Proteomes" id="UP000321258"/>
    </source>
</evidence>
<dbReference type="InterPro" id="IPR002386">
    <property type="entry name" value="Amicyanin/Pseudoazurin"/>
</dbReference>
<evidence type="ECO:0000256" key="4">
    <source>
        <dbReference type="ARBA" id="ARBA00022723"/>
    </source>
</evidence>
<keyword evidence="4 9" id="KW-0479">Metal-binding</keyword>
<dbReference type="Gene3D" id="2.60.40.420">
    <property type="entry name" value="Cupredoxins - blue copper proteins"/>
    <property type="match status" value="1"/>
</dbReference>
<evidence type="ECO:0000259" key="11">
    <source>
        <dbReference type="Pfam" id="PF00127"/>
    </source>
</evidence>
<feature type="binding site" evidence="9">
    <location>
        <position position="66"/>
    </location>
    <ligand>
        <name>Cu cation</name>
        <dbReference type="ChEBI" id="CHEBI:23378"/>
    </ligand>
</feature>
<comment type="subcellular location">
    <subcellularLocation>
        <location evidence="1">Periplasm</location>
    </subcellularLocation>
</comment>
<evidence type="ECO:0000256" key="7">
    <source>
        <dbReference type="ARBA" id="ARBA00023008"/>
    </source>
</evidence>
<dbReference type="CDD" id="cd04218">
    <property type="entry name" value="Pseudoazurin"/>
    <property type="match status" value="1"/>
</dbReference>
<keyword evidence="6" id="KW-0249">Electron transport</keyword>
<evidence type="ECO:0000256" key="5">
    <source>
        <dbReference type="ARBA" id="ARBA00022764"/>
    </source>
</evidence>
<evidence type="ECO:0000256" key="10">
    <source>
        <dbReference type="SAM" id="SignalP"/>
    </source>
</evidence>
<evidence type="ECO:0000256" key="6">
    <source>
        <dbReference type="ARBA" id="ARBA00022982"/>
    </source>
</evidence>
<keyword evidence="10" id="KW-0732">Signal</keyword>
<evidence type="ECO:0000256" key="9">
    <source>
        <dbReference type="PIRSR" id="PIRSR602386-1"/>
    </source>
</evidence>
<evidence type="ECO:0000256" key="1">
    <source>
        <dbReference type="ARBA" id="ARBA00004418"/>
    </source>
</evidence>
<feature type="chain" id="PRO_5022222021" description="Pseudoazurin" evidence="10">
    <location>
        <begin position="27"/>
        <end position="151"/>
    </location>
</feature>
<dbReference type="PROSITE" id="PS00196">
    <property type="entry name" value="COPPER_BLUE"/>
    <property type="match status" value="1"/>
</dbReference>
<dbReference type="GO" id="GO:0042597">
    <property type="term" value="C:periplasmic space"/>
    <property type="evidence" value="ECO:0007669"/>
    <property type="project" value="UniProtKB-SubCell"/>
</dbReference>
<keyword evidence="13" id="KW-1185">Reference proteome</keyword>
<organism evidence="12 13">
    <name type="scientific">Methylobacterium haplocladii</name>
    <dbReference type="NCBI Taxonomy" id="1176176"/>
    <lineage>
        <taxon>Bacteria</taxon>
        <taxon>Pseudomonadati</taxon>
        <taxon>Pseudomonadota</taxon>
        <taxon>Alphaproteobacteria</taxon>
        <taxon>Hyphomicrobiales</taxon>
        <taxon>Methylobacteriaceae</taxon>
        <taxon>Methylobacterium</taxon>
    </lineage>
</organism>
<proteinExistence type="predicted"/>
<evidence type="ECO:0000313" key="12">
    <source>
        <dbReference type="EMBL" id="GEO99648.1"/>
    </source>
</evidence>
<comment type="cofactor">
    <cofactor evidence="9">
        <name>Cu cation</name>
        <dbReference type="ChEBI" id="CHEBI:23378"/>
    </cofactor>
    <text evidence="9">Binds 1 copper ion per subunit.</text>
</comment>
<feature type="binding site" evidence="9">
    <location>
        <position position="112"/>
    </location>
    <ligand>
        <name>Cu cation</name>
        <dbReference type="ChEBI" id="CHEBI:23378"/>
    </ligand>
</feature>
<evidence type="ECO:0000256" key="2">
    <source>
        <dbReference type="ARBA" id="ARBA00016984"/>
    </source>
</evidence>
<dbReference type="SUPFAM" id="SSF49503">
    <property type="entry name" value="Cupredoxins"/>
    <property type="match status" value="1"/>
</dbReference>
<dbReference type="InterPro" id="IPR008972">
    <property type="entry name" value="Cupredoxin"/>
</dbReference>
<reference evidence="12 13" key="1">
    <citation type="submission" date="2019-07" db="EMBL/GenBank/DDBJ databases">
        <title>Whole genome shotgun sequence of Methylobacterium haplocladii NBRC 107714.</title>
        <authorList>
            <person name="Hosoyama A."/>
            <person name="Uohara A."/>
            <person name="Ohji S."/>
            <person name="Ichikawa N."/>
        </authorList>
    </citation>
    <scope>NUCLEOTIDE SEQUENCE [LARGE SCALE GENOMIC DNA]</scope>
    <source>
        <strain evidence="12 13">NBRC 107714</strain>
    </source>
</reference>
<name>A0A512IPT5_9HYPH</name>
<evidence type="ECO:0000256" key="3">
    <source>
        <dbReference type="ARBA" id="ARBA00022448"/>
    </source>
</evidence>
<dbReference type="PRINTS" id="PR00156">
    <property type="entry name" value="COPPERBLUE"/>
</dbReference>
<keyword evidence="5" id="KW-0574">Periplasm</keyword>
<feature type="binding site" evidence="9">
    <location>
        <position position="107"/>
    </location>
    <ligand>
        <name>Cu cation</name>
        <dbReference type="ChEBI" id="CHEBI:23378"/>
    </ligand>
</feature>
<dbReference type="InterPro" id="IPR028871">
    <property type="entry name" value="BlueCu_1_BS"/>
</dbReference>
<dbReference type="GO" id="GO:0009055">
    <property type="term" value="F:electron transfer activity"/>
    <property type="evidence" value="ECO:0007669"/>
    <property type="project" value="InterPro"/>
</dbReference>
<feature type="signal peptide" evidence="10">
    <location>
        <begin position="1"/>
        <end position="26"/>
    </location>
</feature>
<dbReference type="PRINTS" id="PR00155">
    <property type="entry name" value="AMICYANIN"/>
</dbReference>
<gene>
    <name evidence="12" type="ORF">MHA02_20360</name>
</gene>
<accession>A0A512IPT5</accession>
<keyword evidence="3" id="KW-0813">Transport</keyword>
<dbReference type="EMBL" id="BJZT01000020">
    <property type="protein sequence ID" value="GEO99648.1"/>
    <property type="molecule type" value="Genomic_DNA"/>
</dbReference>
<dbReference type="InterPro" id="IPR012745">
    <property type="entry name" value="Pseudoazurin"/>
</dbReference>
<sequence length="151" mass="16011">MEKAMTPSRALLAAALIAATCASTQAAEVTIKMLNNGPAGMMVFEPPFVKIAPGDSVKFVATDKGHNVETIKNMAPEGVAPVKGALGKDETITFDKEGVYGFKCSPHYIMGMVALVAVGANLDNLEKAKGLDQNKMAKQRFEPLWAKAEGK</sequence>
<dbReference type="InterPro" id="IPR001235">
    <property type="entry name" value="Copper_blue_Plastocyanin"/>
</dbReference>
<keyword evidence="7 9" id="KW-0186">Copper</keyword>
<feature type="domain" description="Blue (type 1) copper" evidence="11">
    <location>
        <begin position="32"/>
        <end position="118"/>
    </location>
</feature>
<comment type="caution">
    <text evidence="12">The sequence shown here is derived from an EMBL/GenBank/DDBJ whole genome shotgun (WGS) entry which is preliminary data.</text>
</comment>
<feature type="binding site" evidence="9">
    <location>
        <position position="104"/>
    </location>
    <ligand>
        <name>Cu cation</name>
        <dbReference type="ChEBI" id="CHEBI:23378"/>
    </ligand>
</feature>
<dbReference type="InterPro" id="IPR000923">
    <property type="entry name" value="BlueCu_1"/>
</dbReference>
<evidence type="ECO:0000256" key="8">
    <source>
        <dbReference type="NCBIfam" id="TIGR02375"/>
    </source>
</evidence>
<protein>
    <recommendedName>
        <fullName evidence="2 8">Pseudoazurin</fullName>
    </recommendedName>
</protein>
<dbReference type="Pfam" id="PF00127">
    <property type="entry name" value="Copper-bind"/>
    <property type="match status" value="1"/>
</dbReference>
<dbReference type="NCBIfam" id="TIGR02375">
    <property type="entry name" value="pseudoazurin"/>
    <property type="match status" value="1"/>
</dbReference>
<dbReference type="GO" id="GO:0005507">
    <property type="term" value="F:copper ion binding"/>
    <property type="evidence" value="ECO:0007669"/>
    <property type="project" value="UniProtKB-UniRule"/>
</dbReference>
<dbReference type="AlphaFoldDB" id="A0A512IPT5"/>